<dbReference type="eggNOG" id="KOG3675">
    <property type="taxonomic scope" value="Eukaryota"/>
</dbReference>
<name>A7EEL5_SCLS1</name>
<accession>A7EEL5</accession>
<sequence length="531" mass="60236">MLGRKILMHGLSMRGCFYRVWGDGDRKVIPNVSHEVLRKMASVSPDASAKFEEIITPMMEIQPAALGYPDGANQSGYYIGDEKIKKKDIEAITKMMEARGISPENTRLRKLTTSNRLADENSDVFEILQASAERDAEPLFLGELTMGEKRRARIYLRRGDHSEEMSKICAELTLACKVAATDEQKTALSQLVDSFLTGDYDIFRSAQKTWVTDKNPRVEYCMGFLFGYRDAHGVRAEWQAVAGIYHSGETEKMRRLFDKSAEFILLASVSSTVWDATNITIDDDGKRHGVKNMVYGNRMNLNSSPNRPCYYIHPSEVETYMTYAHRVRFVTTAIYELIGHGTGKLLSETVTGKFKFGHANPLISPVTVNYYTYLQIGIEGLRALRSFKVDEQTWGSDHDQAQFTILKHLHQNTHNLFQITHDAQNGTLHIRLDRSKILSYGKPSLGRTLCKLHIWRSTANIETCRFFYGGLSAVDGEYKVRRKIVAGNIEPKWKFVQGSTFLGEDGGVEVREYEGSNIGIVRSFWERERGV</sequence>
<dbReference type="GO" id="GO:0005737">
    <property type="term" value="C:cytoplasm"/>
    <property type="evidence" value="ECO:0000318"/>
    <property type="project" value="GO_Central"/>
</dbReference>
<keyword evidence="4" id="KW-1185">Reference proteome</keyword>
<dbReference type="EMBL" id="CH476624">
    <property type="protein sequence ID" value="EDO01281.1"/>
    <property type="molecule type" value="Genomic_DNA"/>
</dbReference>
<dbReference type="Proteomes" id="UP000001312">
    <property type="component" value="Unassembled WGS sequence"/>
</dbReference>
<dbReference type="HOGENOM" id="CLU_011977_1_0_1"/>
<dbReference type="PANTHER" id="PTHR23422:SF11">
    <property type="entry name" value="DIPEPTIDYL PEPTIDASE 3"/>
    <property type="match status" value="1"/>
</dbReference>
<evidence type="ECO:0000256" key="2">
    <source>
        <dbReference type="ARBA" id="ARBA00022801"/>
    </source>
</evidence>
<dbReference type="InParanoid" id="A7EEL5"/>
<dbReference type="OMA" id="HEMIGKL"/>
<dbReference type="Pfam" id="PF03571">
    <property type="entry name" value="Peptidase_M49"/>
    <property type="match status" value="2"/>
</dbReference>
<dbReference type="GeneID" id="5491483"/>
<dbReference type="GO" id="GO:0008239">
    <property type="term" value="F:dipeptidyl-peptidase activity"/>
    <property type="evidence" value="ECO:0000318"/>
    <property type="project" value="GO_Central"/>
</dbReference>
<dbReference type="RefSeq" id="XP_001595666.1">
    <property type="nucleotide sequence ID" value="XM_001595616.1"/>
</dbReference>
<gene>
    <name evidence="3" type="ORF">SS1G_03755</name>
</gene>
<proteinExistence type="predicted"/>
<keyword evidence="1" id="KW-0479">Metal-binding</keyword>
<protein>
    <submittedName>
        <fullName evidence="3">Uncharacterized protein</fullName>
    </submittedName>
</protein>
<dbReference type="Gene3D" id="3.30.540.30">
    <property type="match status" value="1"/>
</dbReference>
<organism evidence="3 4">
    <name type="scientific">Sclerotinia sclerotiorum (strain ATCC 18683 / 1980 / Ss-1)</name>
    <name type="common">White mold</name>
    <name type="synonym">Whetzelinia sclerotiorum</name>
    <dbReference type="NCBI Taxonomy" id="665079"/>
    <lineage>
        <taxon>Eukaryota</taxon>
        <taxon>Fungi</taxon>
        <taxon>Dikarya</taxon>
        <taxon>Ascomycota</taxon>
        <taxon>Pezizomycotina</taxon>
        <taxon>Leotiomycetes</taxon>
        <taxon>Helotiales</taxon>
        <taxon>Sclerotiniaceae</taxon>
        <taxon>Sclerotinia</taxon>
    </lineage>
</organism>
<dbReference type="GO" id="GO:0046872">
    <property type="term" value="F:metal ion binding"/>
    <property type="evidence" value="ECO:0007669"/>
    <property type="project" value="UniProtKB-KW"/>
</dbReference>
<reference evidence="4" key="1">
    <citation type="journal article" date="2011" name="PLoS Genet.">
        <title>Genomic analysis of the necrotrophic fungal pathogens Sclerotinia sclerotiorum and Botrytis cinerea.</title>
        <authorList>
            <person name="Amselem J."/>
            <person name="Cuomo C.A."/>
            <person name="van Kan J.A."/>
            <person name="Viaud M."/>
            <person name="Benito E.P."/>
            <person name="Couloux A."/>
            <person name="Coutinho P.M."/>
            <person name="de Vries R.P."/>
            <person name="Dyer P.S."/>
            <person name="Fillinger S."/>
            <person name="Fournier E."/>
            <person name="Gout L."/>
            <person name="Hahn M."/>
            <person name="Kohn L."/>
            <person name="Lapalu N."/>
            <person name="Plummer K.M."/>
            <person name="Pradier J.M."/>
            <person name="Quevillon E."/>
            <person name="Sharon A."/>
            <person name="Simon A."/>
            <person name="ten Have A."/>
            <person name="Tudzynski B."/>
            <person name="Tudzynski P."/>
            <person name="Wincker P."/>
            <person name="Andrew M."/>
            <person name="Anthouard V."/>
            <person name="Beever R.E."/>
            <person name="Beffa R."/>
            <person name="Benoit I."/>
            <person name="Bouzid O."/>
            <person name="Brault B."/>
            <person name="Chen Z."/>
            <person name="Choquer M."/>
            <person name="Collemare J."/>
            <person name="Cotton P."/>
            <person name="Danchin E.G."/>
            <person name="Da Silva C."/>
            <person name="Gautier A."/>
            <person name="Giraud C."/>
            <person name="Giraud T."/>
            <person name="Gonzalez C."/>
            <person name="Grossetete S."/>
            <person name="Guldener U."/>
            <person name="Henrissat B."/>
            <person name="Howlett B.J."/>
            <person name="Kodira C."/>
            <person name="Kretschmer M."/>
            <person name="Lappartient A."/>
            <person name="Leroch M."/>
            <person name="Levis C."/>
            <person name="Mauceli E."/>
            <person name="Neuveglise C."/>
            <person name="Oeser B."/>
            <person name="Pearson M."/>
            <person name="Poulain J."/>
            <person name="Poussereau N."/>
            <person name="Quesneville H."/>
            <person name="Rascle C."/>
            <person name="Schumacher J."/>
            <person name="Segurens B."/>
            <person name="Sexton A."/>
            <person name="Silva E."/>
            <person name="Sirven C."/>
            <person name="Soanes D.M."/>
            <person name="Talbot N.J."/>
            <person name="Templeton M."/>
            <person name="Yandava C."/>
            <person name="Yarden O."/>
            <person name="Zeng Q."/>
            <person name="Rollins J.A."/>
            <person name="Lebrun M.H."/>
            <person name="Dickman M."/>
        </authorList>
    </citation>
    <scope>NUCLEOTIDE SEQUENCE [LARGE SCALE GENOMIC DNA]</scope>
    <source>
        <strain evidence="4">ATCC 18683 / 1980 / Ss-1</strain>
    </source>
</reference>
<dbReference type="KEGG" id="ssl:SS1G_03755"/>
<dbReference type="InterPro" id="IPR039461">
    <property type="entry name" value="Peptidase_M49"/>
</dbReference>
<keyword evidence="2" id="KW-0378">Hydrolase</keyword>
<dbReference type="AlphaFoldDB" id="A7EEL5"/>
<evidence type="ECO:0000313" key="4">
    <source>
        <dbReference type="Proteomes" id="UP000001312"/>
    </source>
</evidence>
<evidence type="ECO:0000313" key="3">
    <source>
        <dbReference type="EMBL" id="EDO01281.1"/>
    </source>
</evidence>
<dbReference type="PANTHER" id="PTHR23422">
    <property type="entry name" value="DIPEPTIDYL PEPTIDASE III-RELATED"/>
    <property type="match status" value="1"/>
</dbReference>
<evidence type="ECO:0000256" key="1">
    <source>
        <dbReference type="ARBA" id="ARBA00022723"/>
    </source>
</evidence>